<comment type="subcellular location">
    <subcellularLocation>
        <location evidence="9">Cytoplasm</location>
    </subcellularLocation>
</comment>
<evidence type="ECO:0000259" key="11">
    <source>
        <dbReference type="PROSITE" id="PS51881"/>
    </source>
</evidence>
<evidence type="ECO:0000256" key="3">
    <source>
        <dbReference type="ARBA" id="ARBA00022490"/>
    </source>
</evidence>
<dbReference type="NCBIfam" id="NF008955">
    <property type="entry name" value="PRK12297.1"/>
    <property type="match status" value="1"/>
</dbReference>
<feature type="binding site" evidence="9">
    <location>
        <position position="171"/>
    </location>
    <ligand>
        <name>Mg(2+)</name>
        <dbReference type="ChEBI" id="CHEBI:18420"/>
    </ligand>
</feature>
<evidence type="ECO:0000259" key="10">
    <source>
        <dbReference type="PROSITE" id="PS51710"/>
    </source>
</evidence>
<dbReference type="InterPro" id="IPR036346">
    <property type="entry name" value="GTP-bd_prot_GTP1/OBG_C_sf"/>
</dbReference>
<reference evidence="13" key="1">
    <citation type="submission" date="2023-02" db="EMBL/GenBank/DDBJ databases">
        <title>Gut commensal Christensenella minuta modulates host metabolism via a new class of secondary bile acids.</title>
        <authorList>
            <person name="Liu C."/>
        </authorList>
    </citation>
    <scope>NUCLEOTIDE SEQUENCE</scope>
    <source>
        <strain evidence="13">CA70</strain>
    </source>
</reference>
<dbReference type="Gene3D" id="3.40.50.300">
    <property type="entry name" value="P-loop containing nucleotide triphosphate hydrolases"/>
    <property type="match status" value="1"/>
</dbReference>
<evidence type="ECO:0000256" key="1">
    <source>
        <dbReference type="ARBA" id="ARBA00001946"/>
    </source>
</evidence>
<feature type="domain" description="Obg" evidence="12">
    <location>
        <begin position="1"/>
        <end position="157"/>
    </location>
</feature>
<protein>
    <recommendedName>
        <fullName evidence="9">GTPase Obg</fullName>
        <ecNumber evidence="9">3.6.5.-</ecNumber>
    </recommendedName>
    <alternativeName>
        <fullName evidence="9">GTP-binding protein Obg</fullName>
    </alternativeName>
</protein>
<feature type="domain" description="OCT" evidence="11">
    <location>
        <begin position="344"/>
        <end position="422"/>
    </location>
</feature>
<sequence length="422" mass="46115">MIVDKVRIIIKAGDGGNGAVSFRREKYVNAGGPDGGDGGNGGNVVFAADPGMRTLMDFRYHKKFRAENGENGRKKNMRGKTGADVVIRVPAGTVIIDKESGRVVADVRGTEEITVLRGGRGGKGNARFSTAVRQTPRFSTPGKKVQPREVILELKSIADVGLVGFPNVGKSTLLSSLTSAKPKIENYHFTTLAPNLGVVKSYDYDFILADIPGLIEGASEGAGLGHDFLRHIERTRMLAHVLDIAGSEGRDPLADYAAIRAELKNYSPQLAERPEIVVANKADLPGAEENLARFRAAYPEKEVFLVSAAAHTGLDELRVSMMKLLKTLPEEETIREDGVIEEWQMEDEELTFTVERGEDGILEANGSLIEQIFARINPDEIDSMRHFHKLLKDMGIIRALEKAGAKDGDTVRLNGEEFDYVE</sequence>
<dbReference type="GO" id="GO:0003924">
    <property type="term" value="F:GTPase activity"/>
    <property type="evidence" value="ECO:0007669"/>
    <property type="project" value="UniProtKB-UniRule"/>
</dbReference>
<dbReference type="Pfam" id="PF09269">
    <property type="entry name" value="DUF1967"/>
    <property type="match status" value="1"/>
</dbReference>
<dbReference type="GO" id="GO:0042254">
    <property type="term" value="P:ribosome biogenesis"/>
    <property type="evidence" value="ECO:0007669"/>
    <property type="project" value="UniProtKB-UniRule"/>
</dbReference>
<dbReference type="EC" id="3.6.5.-" evidence="9"/>
<evidence type="ECO:0000313" key="13">
    <source>
        <dbReference type="EMBL" id="XCC62115.1"/>
    </source>
</evidence>
<dbReference type="NCBIfam" id="TIGR03595">
    <property type="entry name" value="Obg_CgtA_exten"/>
    <property type="match status" value="1"/>
</dbReference>
<evidence type="ECO:0000256" key="5">
    <source>
        <dbReference type="ARBA" id="ARBA00022741"/>
    </source>
</evidence>
<comment type="cofactor">
    <cofactor evidence="1 9">
        <name>Mg(2+)</name>
        <dbReference type="ChEBI" id="CHEBI:18420"/>
    </cofactor>
</comment>
<evidence type="ECO:0000256" key="4">
    <source>
        <dbReference type="ARBA" id="ARBA00022723"/>
    </source>
</evidence>
<dbReference type="PANTHER" id="PTHR11702:SF31">
    <property type="entry name" value="MITOCHONDRIAL RIBOSOME-ASSOCIATED GTPASE 2"/>
    <property type="match status" value="1"/>
</dbReference>
<dbReference type="NCBIfam" id="NF008956">
    <property type="entry name" value="PRK12299.1"/>
    <property type="match status" value="1"/>
</dbReference>
<dbReference type="SUPFAM" id="SSF102741">
    <property type="entry name" value="Obg GTP-binding protein C-terminal domain"/>
    <property type="match status" value="1"/>
</dbReference>
<dbReference type="NCBIfam" id="NF008954">
    <property type="entry name" value="PRK12296.1"/>
    <property type="match status" value="1"/>
</dbReference>
<feature type="binding site" evidence="9">
    <location>
        <begin position="307"/>
        <end position="309"/>
    </location>
    <ligand>
        <name>GTP</name>
        <dbReference type="ChEBI" id="CHEBI:37565"/>
    </ligand>
</feature>
<feature type="binding site" evidence="9">
    <location>
        <begin position="189"/>
        <end position="193"/>
    </location>
    <ligand>
        <name>GTP</name>
        <dbReference type="ChEBI" id="CHEBI:37565"/>
    </ligand>
</feature>
<dbReference type="NCBIfam" id="TIGR00231">
    <property type="entry name" value="small_GTP"/>
    <property type="match status" value="1"/>
</dbReference>
<dbReference type="PROSITE" id="PS51710">
    <property type="entry name" value="G_OBG"/>
    <property type="match status" value="1"/>
</dbReference>
<keyword evidence="7 9" id="KW-0460">Magnesium</keyword>
<dbReference type="Gene3D" id="2.70.210.12">
    <property type="entry name" value="GTP1/OBG domain"/>
    <property type="match status" value="1"/>
</dbReference>
<comment type="similarity">
    <text evidence="2 9">Belongs to the TRAFAC class OBG-HflX-like GTPase superfamily. OBG GTPase family.</text>
</comment>
<dbReference type="Pfam" id="PF01926">
    <property type="entry name" value="MMR_HSR1"/>
    <property type="match status" value="1"/>
</dbReference>
<dbReference type="GO" id="GO:0005525">
    <property type="term" value="F:GTP binding"/>
    <property type="evidence" value="ECO:0007669"/>
    <property type="project" value="UniProtKB-UniRule"/>
</dbReference>
<keyword evidence="6 9" id="KW-0378">Hydrolase</keyword>
<dbReference type="InterPro" id="IPR006073">
    <property type="entry name" value="GTP-bd"/>
</dbReference>
<dbReference type="SUPFAM" id="SSF52540">
    <property type="entry name" value="P-loop containing nucleoside triphosphate hydrolases"/>
    <property type="match status" value="1"/>
</dbReference>
<dbReference type="PROSITE" id="PS51883">
    <property type="entry name" value="OBG"/>
    <property type="match status" value="1"/>
</dbReference>
<name>A0AAU8A956_9FIRM</name>
<dbReference type="PRINTS" id="PR00326">
    <property type="entry name" value="GTP1OBG"/>
</dbReference>
<dbReference type="InterPro" id="IPR031167">
    <property type="entry name" value="G_OBG"/>
</dbReference>
<dbReference type="InterPro" id="IPR006169">
    <property type="entry name" value="GTP1_OBG_dom"/>
</dbReference>
<dbReference type="NCBIfam" id="TIGR02729">
    <property type="entry name" value="Obg_CgtA"/>
    <property type="match status" value="1"/>
</dbReference>
<feature type="binding site" evidence="9">
    <location>
        <begin position="280"/>
        <end position="283"/>
    </location>
    <ligand>
        <name>GTP</name>
        <dbReference type="ChEBI" id="CHEBI:37565"/>
    </ligand>
</feature>
<keyword evidence="3 9" id="KW-0963">Cytoplasm</keyword>
<dbReference type="FunFam" id="2.70.210.12:FF:000001">
    <property type="entry name" value="GTPase Obg"/>
    <property type="match status" value="1"/>
</dbReference>
<dbReference type="InterPro" id="IPR014100">
    <property type="entry name" value="GTP-bd_Obg/CgtA"/>
</dbReference>
<evidence type="ECO:0000256" key="2">
    <source>
        <dbReference type="ARBA" id="ARBA00007699"/>
    </source>
</evidence>
<keyword evidence="5 9" id="KW-0547">Nucleotide-binding</keyword>
<evidence type="ECO:0000256" key="9">
    <source>
        <dbReference type="HAMAP-Rule" id="MF_01454"/>
    </source>
</evidence>
<organism evidence="13">
    <name type="scientific">Christensenella massiliensis</name>
    <dbReference type="NCBI Taxonomy" id="1805714"/>
    <lineage>
        <taxon>Bacteria</taxon>
        <taxon>Bacillati</taxon>
        <taxon>Bacillota</taxon>
        <taxon>Clostridia</taxon>
        <taxon>Christensenellales</taxon>
        <taxon>Christensenellaceae</taxon>
        <taxon>Christensenella</taxon>
    </lineage>
</organism>
<feature type="binding site" evidence="9">
    <location>
        <begin position="210"/>
        <end position="213"/>
    </location>
    <ligand>
        <name>GTP</name>
        <dbReference type="ChEBI" id="CHEBI:37565"/>
    </ligand>
</feature>
<comment type="function">
    <text evidence="9">An essential GTPase which binds GTP, GDP and possibly (p)ppGpp with moderate affinity, with high nucleotide exchange rates and a fairly low GTP hydrolysis rate. Plays a role in control of the cell cycle, stress response, ribosome biogenesis and in those bacteria that undergo differentiation, in morphogenesis control.</text>
</comment>
<evidence type="ECO:0000259" key="12">
    <source>
        <dbReference type="PROSITE" id="PS51883"/>
    </source>
</evidence>
<dbReference type="GO" id="GO:0000287">
    <property type="term" value="F:magnesium ion binding"/>
    <property type="evidence" value="ECO:0007669"/>
    <property type="project" value="InterPro"/>
</dbReference>
<dbReference type="HAMAP" id="MF_01454">
    <property type="entry name" value="GTPase_Obg"/>
    <property type="match status" value="1"/>
</dbReference>
<gene>
    <name evidence="13" type="primary">obgE</name>
    <name evidence="9" type="synonym">obg</name>
    <name evidence="13" type="ORF">PUP29_11365</name>
</gene>
<dbReference type="InterPro" id="IPR015349">
    <property type="entry name" value="OCT_dom"/>
</dbReference>
<keyword evidence="4 9" id="KW-0479">Metal-binding</keyword>
<keyword evidence="8 9" id="KW-0342">GTP-binding</keyword>
<dbReference type="Gene3D" id="3.30.300.350">
    <property type="entry name" value="GTP-binding protein OBG, C-terminal domain"/>
    <property type="match status" value="1"/>
</dbReference>
<dbReference type="InterPro" id="IPR036726">
    <property type="entry name" value="GTP1_OBG_dom_sf"/>
</dbReference>
<dbReference type="InterPro" id="IPR005225">
    <property type="entry name" value="Small_GTP-bd"/>
</dbReference>
<proteinExistence type="inferred from homology"/>
<dbReference type="PANTHER" id="PTHR11702">
    <property type="entry name" value="DEVELOPMENTALLY REGULATED GTP-BINDING PROTEIN-RELATED"/>
    <property type="match status" value="1"/>
</dbReference>
<dbReference type="Pfam" id="PF01018">
    <property type="entry name" value="GTP1_OBG"/>
    <property type="match status" value="1"/>
</dbReference>
<comment type="subunit">
    <text evidence="9">Monomer.</text>
</comment>
<dbReference type="InterPro" id="IPR027417">
    <property type="entry name" value="P-loop_NTPase"/>
</dbReference>
<dbReference type="PROSITE" id="PS00905">
    <property type="entry name" value="GTP1_OBG"/>
    <property type="match status" value="1"/>
</dbReference>
<dbReference type="SUPFAM" id="SSF82051">
    <property type="entry name" value="Obg GTP-binding protein N-terminal domain"/>
    <property type="match status" value="1"/>
</dbReference>
<dbReference type="AlphaFoldDB" id="A0AAU8A956"/>
<dbReference type="InterPro" id="IPR006074">
    <property type="entry name" value="GTP1-OBG_CS"/>
</dbReference>
<feature type="binding site" evidence="9">
    <location>
        <begin position="164"/>
        <end position="171"/>
    </location>
    <ligand>
        <name>GTP</name>
        <dbReference type="ChEBI" id="CHEBI:37565"/>
    </ligand>
</feature>
<feature type="domain" description="OBG-type G" evidence="10">
    <location>
        <begin position="158"/>
        <end position="326"/>
    </location>
</feature>
<dbReference type="GO" id="GO:0005737">
    <property type="term" value="C:cytoplasm"/>
    <property type="evidence" value="ECO:0007669"/>
    <property type="project" value="UniProtKB-SubCell"/>
</dbReference>
<dbReference type="CDD" id="cd01898">
    <property type="entry name" value="Obg"/>
    <property type="match status" value="1"/>
</dbReference>
<evidence type="ECO:0000256" key="6">
    <source>
        <dbReference type="ARBA" id="ARBA00022801"/>
    </source>
</evidence>
<evidence type="ECO:0000256" key="7">
    <source>
        <dbReference type="ARBA" id="ARBA00022842"/>
    </source>
</evidence>
<dbReference type="PROSITE" id="PS51881">
    <property type="entry name" value="OCT"/>
    <property type="match status" value="1"/>
</dbReference>
<dbReference type="InterPro" id="IPR045086">
    <property type="entry name" value="OBG_GTPase"/>
</dbReference>
<dbReference type="EMBL" id="CP117826">
    <property type="protein sequence ID" value="XCC62115.1"/>
    <property type="molecule type" value="Genomic_DNA"/>
</dbReference>
<feature type="binding site" evidence="9">
    <location>
        <position position="191"/>
    </location>
    <ligand>
        <name>Mg(2+)</name>
        <dbReference type="ChEBI" id="CHEBI:18420"/>
    </ligand>
</feature>
<dbReference type="RefSeq" id="WP_079545669.1">
    <property type="nucleotide sequence ID" value="NZ_CP117826.1"/>
</dbReference>
<accession>A0AAU8A956</accession>
<evidence type="ECO:0000256" key="8">
    <source>
        <dbReference type="ARBA" id="ARBA00023134"/>
    </source>
</evidence>